<reference evidence="3 4" key="1">
    <citation type="submission" date="2019-02" db="EMBL/GenBank/DDBJ databases">
        <title>Genome sequencing of the rare red list fungi Phellinidium pouzarii.</title>
        <authorList>
            <person name="Buettner E."/>
            <person name="Kellner H."/>
        </authorList>
    </citation>
    <scope>NUCLEOTIDE SEQUENCE [LARGE SCALE GENOMIC DNA]</scope>
    <source>
        <strain evidence="3 4">DSM 108285</strain>
    </source>
</reference>
<dbReference type="Pfam" id="PF10180">
    <property type="entry name" value="WKF"/>
    <property type="match status" value="1"/>
</dbReference>
<protein>
    <recommendedName>
        <fullName evidence="2">WKF domain-containing protein</fullName>
    </recommendedName>
</protein>
<organism evidence="3 4">
    <name type="scientific">Phellinidium pouzarii</name>
    <dbReference type="NCBI Taxonomy" id="167371"/>
    <lineage>
        <taxon>Eukaryota</taxon>
        <taxon>Fungi</taxon>
        <taxon>Dikarya</taxon>
        <taxon>Basidiomycota</taxon>
        <taxon>Agaricomycotina</taxon>
        <taxon>Agaricomycetes</taxon>
        <taxon>Hymenochaetales</taxon>
        <taxon>Hymenochaetaceae</taxon>
        <taxon>Phellinidium</taxon>
    </lineage>
</organism>
<name>A0A4V6S194_9AGAM</name>
<comment type="caution">
    <text evidence="3">The sequence shown here is derived from an EMBL/GenBank/DDBJ whole genome shotgun (WGS) entry which is preliminary data.</text>
</comment>
<dbReference type="PANTHER" id="PTHR22306:SF2">
    <property type="entry name" value="CHROMOSOME 7 OPEN READING FRAME 50"/>
    <property type="match status" value="1"/>
</dbReference>
<dbReference type="PANTHER" id="PTHR22306">
    <property type="entry name" value="CHROMOSOME 7 OPEN READING FRAME 50"/>
    <property type="match status" value="1"/>
</dbReference>
<feature type="compositionally biased region" description="Basic residues" evidence="1">
    <location>
        <begin position="99"/>
        <end position="115"/>
    </location>
</feature>
<gene>
    <name evidence="3" type="ORF">EW145_g2284</name>
</gene>
<evidence type="ECO:0000259" key="2">
    <source>
        <dbReference type="Pfam" id="PF10180"/>
    </source>
</evidence>
<proteinExistence type="predicted"/>
<dbReference type="InterPro" id="IPR019327">
    <property type="entry name" value="WKF"/>
</dbReference>
<dbReference type="OrthoDB" id="10261563at2759"/>
<evidence type="ECO:0000313" key="3">
    <source>
        <dbReference type="EMBL" id="THH09053.1"/>
    </source>
</evidence>
<dbReference type="AlphaFoldDB" id="A0A4V6S194"/>
<evidence type="ECO:0000256" key="1">
    <source>
        <dbReference type="SAM" id="MobiDB-lite"/>
    </source>
</evidence>
<feature type="compositionally biased region" description="Polar residues" evidence="1">
    <location>
        <begin position="121"/>
        <end position="130"/>
    </location>
</feature>
<keyword evidence="4" id="KW-1185">Reference proteome</keyword>
<dbReference type="EMBL" id="SGPK01000077">
    <property type="protein sequence ID" value="THH09053.1"/>
    <property type="molecule type" value="Genomic_DNA"/>
</dbReference>
<accession>A0A4V6S194</accession>
<dbReference type="Proteomes" id="UP000308199">
    <property type="component" value="Unassembled WGS sequence"/>
</dbReference>
<sequence length="267" mass="29780">MGTQLEPTPSRKEKKKKPKEQRATSSEADVEDKKSKKKGKEASNQQKPSDDVMEDVETSEHKERKRKRKHSEVDAENGVQGEEKHSANDIVSQEDTQAVKKKKDKGKSNKKKHKKDRNEKNAISFQPNPSEDTELSDKARGALSYACARLSSPDSWKFNKAYQNWIVKHIFSIDDISEKYSPIVTAYLSGCQGGVRENLINICNKQLDLNIESADSNSDVPTAGPLKEDGGVDSEIKVLEQESVASSLDVQKAIKTRARAILEALDV</sequence>
<evidence type="ECO:0000313" key="4">
    <source>
        <dbReference type="Proteomes" id="UP000308199"/>
    </source>
</evidence>
<feature type="domain" description="WKF" evidence="2">
    <location>
        <begin position="152"/>
        <end position="205"/>
    </location>
</feature>
<feature type="region of interest" description="Disordered" evidence="1">
    <location>
        <begin position="1"/>
        <end position="136"/>
    </location>
</feature>